<evidence type="ECO:0000259" key="3">
    <source>
        <dbReference type="Pfam" id="PF13403"/>
    </source>
</evidence>
<dbReference type="Gene3D" id="2.150.10.10">
    <property type="entry name" value="Serralysin-like metalloprotease, C-terminal"/>
    <property type="match status" value="2"/>
</dbReference>
<dbReference type="PANTHER" id="PTHR38340">
    <property type="entry name" value="S-LAYER PROTEIN"/>
    <property type="match status" value="1"/>
</dbReference>
<evidence type="ECO:0000313" key="5">
    <source>
        <dbReference type="Proteomes" id="UP000184514"/>
    </source>
</evidence>
<comment type="subcellular location">
    <subcellularLocation>
        <location evidence="1">Secreted</location>
    </subcellularLocation>
</comment>
<dbReference type="Proteomes" id="UP000184514">
    <property type="component" value="Unassembled WGS sequence"/>
</dbReference>
<dbReference type="OrthoDB" id="6305173at2"/>
<dbReference type="InterPro" id="IPR011049">
    <property type="entry name" value="Serralysin-like_metalloprot_C"/>
</dbReference>
<accession>A0A1L9NV68</accession>
<dbReference type="Pfam" id="PF00353">
    <property type="entry name" value="HemolysinCabind"/>
    <property type="match status" value="3"/>
</dbReference>
<keyword evidence="5" id="KW-1185">Reference proteome</keyword>
<evidence type="ECO:0000256" key="1">
    <source>
        <dbReference type="ARBA" id="ARBA00004613"/>
    </source>
</evidence>
<dbReference type="RefSeq" id="WP_072631137.1">
    <property type="nucleotide sequence ID" value="NZ_MLCB01000152.1"/>
</dbReference>
<dbReference type="InterPro" id="IPR036844">
    <property type="entry name" value="Hint_dom_sf"/>
</dbReference>
<dbReference type="Pfam" id="PF13403">
    <property type="entry name" value="Hint_2"/>
    <property type="match status" value="1"/>
</dbReference>
<sequence length="583" mass="60827">MINGTPGADTLQGSATDDTILDGAGADLLSGEGLDDLIDGGSGDDTLFGDAGVGTAPGNDASPIDLSLSNLVSDSFSGNNNAQIGDVAIYAYVAELADGSSVSARLVFTATNNSNLNVDMPGFNGAEILLNSGFGRVPAGAEATFRLEFFDPLTGDPIALNSVATFNDLDRNSPGNEESVTLDTTSFTNFSVTADTSLDVVTGPGFVTAFGTEGNSPADTNAWFSAGFENREFIEFTLGARSSPSGFTMSGDLIPDPVITEVEAGDDTLLGGEGNDLILGQGGDDSLVAGAGDDCVEGGDGMDTIVGGTGTDTLNGGNNSDLFTFDGPGDHVIRGGEDADGSDIDVIDLSGINARVIQAGPESGLIEFLDAGGAVINTAFYSEIEQIICFTPHAGIMTPQGQKRADALRVGDKVVTRDSGAKELVWIGQKTLQHGKMIAQPELAPVMIQAGALGNGLPERGLTVSPNHRILMREDVNNMLFDTPEVLIAAKHLVGRPGITQATPKAVTYMHLMFENHELIMSDGTWTESFQPAEYSLNGVESEQRKELLAIFPELKTSEGLQNYTSARRSLKGFEADLLMSEL</sequence>
<organism evidence="4 5">
    <name type="scientific">Planktotalea frisia</name>
    <dbReference type="NCBI Taxonomy" id="696762"/>
    <lineage>
        <taxon>Bacteria</taxon>
        <taxon>Pseudomonadati</taxon>
        <taxon>Pseudomonadota</taxon>
        <taxon>Alphaproteobacteria</taxon>
        <taxon>Rhodobacterales</taxon>
        <taxon>Paracoccaceae</taxon>
        <taxon>Planktotalea</taxon>
    </lineage>
</organism>
<dbReference type="GO" id="GO:0016539">
    <property type="term" value="P:intein-mediated protein splicing"/>
    <property type="evidence" value="ECO:0007669"/>
    <property type="project" value="InterPro"/>
</dbReference>
<name>A0A1L9NV68_9RHOB</name>
<feature type="domain" description="Hedgehog/Intein (Hint)" evidence="3">
    <location>
        <begin position="388"/>
        <end position="533"/>
    </location>
</feature>
<dbReference type="PRINTS" id="PR00313">
    <property type="entry name" value="CABNDNGRPT"/>
</dbReference>
<dbReference type="AlphaFoldDB" id="A0A1L9NV68"/>
<dbReference type="InterPro" id="IPR028992">
    <property type="entry name" value="Hedgehog/Intein_dom"/>
</dbReference>
<protein>
    <submittedName>
        <fullName evidence="4">Hemolysin, chromosomal</fullName>
    </submittedName>
</protein>
<dbReference type="PANTHER" id="PTHR38340:SF1">
    <property type="entry name" value="S-LAYER PROTEIN"/>
    <property type="match status" value="1"/>
</dbReference>
<proteinExistence type="predicted"/>
<evidence type="ECO:0000256" key="2">
    <source>
        <dbReference type="ARBA" id="ARBA00022525"/>
    </source>
</evidence>
<dbReference type="GO" id="GO:0005509">
    <property type="term" value="F:calcium ion binding"/>
    <property type="evidence" value="ECO:0007669"/>
    <property type="project" value="InterPro"/>
</dbReference>
<comment type="caution">
    <text evidence="4">The sequence shown here is derived from an EMBL/GenBank/DDBJ whole genome shotgun (WGS) entry which is preliminary data.</text>
</comment>
<dbReference type="PROSITE" id="PS50817">
    <property type="entry name" value="INTEIN_N_TER"/>
    <property type="match status" value="1"/>
</dbReference>
<dbReference type="InterPro" id="IPR018511">
    <property type="entry name" value="Hemolysin-typ_Ca-bd_CS"/>
</dbReference>
<gene>
    <name evidence="4" type="primary">hlyA_5</name>
    <name evidence="4" type="ORF">PFRI_25930</name>
</gene>
<dbReference type="PROSITE" id="PS00330">
    <property type="entry name" value="HEMOLYSIN_CALCIUM"/>
    <property type="match status" value="1"/>
</dbReference>
<dbReference type="SUPFAM" id="SSF51294">
    <property type="entry name" value="Hedgehog/intein (Hint) domain"/>
    <property type="match status" value="1"/>
</dbReference>
<dbReference type="SUPFAM" id="SSF51120">
    <property type="entry name" value="beta-Roll"/>
    <property type="match status" value="2"/>
</dbReference>
<dbReference type="GO" id="GO:0005576">
    <property type="term" value="C:extracellular region"/>
    <property type="evidence" value="ECO:0007669"/>
    <property type="project" value="UniProtKB-SubCell"/>
</dbReference>
<dbReference type="STRING" id="696762.PFRI_25930"/>
<dbReference type="InterPro" id="IPR050557">
    <property type="entry name" value="RTX_toxin/Mannuronan_C5-epim"/>
</dbReference>
<dbReference type="InterPro" id="IPR006141">
    <property type="entry name" value="Intein_N"/>
</dbReference>
<keyword evidence="2" id="KW-0964">Secreted</keyword>
<dbReference type="EMBL" id="MLCB01000152">
    <property type="protein sequence ID" value="OJI93195.1"/>
    <property type="molecule type" value="Genomic_DNA"/>
</dbReference>
<reference evidence="4 5" key="1">
    <citation type="submission" date="2016-10" db="EMBL/GenBank/DDBJ databases">
        <title>Genome sequence of Planktotalea frisia SH6-1.</title>
        <authorList>
            <person name="Poehlein A."/>
            <person name="Bakenhus I."/>
            <person name="Voget S."/>
            <person name="Brinkhoff T."/>
            <person name="Simon M."/>
        </authorList>
    </citation>
    <scope>NUCLEOTIDE SEQUENCE [LARGE SCALE GENOMIC DNA]</scope>
    <source>
        <strain evidence="4 5">SH6-1</strain>
    </source>
</reference>
<evidence type="ECO:0000313" key="4">
    <source>
        <dbReference type="EMBL" id="OJI93195.1"/>
    </source>
</evidence>
<dbReference type="InterPro" id="IPR001343">
    <property type="entry name" value="Hemolysn_Ca-bd"/>
</dbReference>